<evidence type="ECO:0000313" key="9">
    <source>
        <dbReference type="EMBL" id="KAA0192960.1"/>
    </source>
</evidence>
<gene>
    <name evidence="9" type="ORF">FBUS_06853</name>
</gene>
<organism evidence="9 10">
    <name type="scientific">Fasciolopsis buskii</name>
    <dbReference type="NCBI Taxonomy" id="27845"/>
    <lineage>
        <taxon>Eukaryota</taxon>
        <taxon>Metazoa</taxon>
        <taxon>Spiralia</taxon>
        <taxon>Lophotrochozoa</taxon>
        <taxon>Platyhelminthes</taxon>
        <taxon>Trematoda</taxon>
        <taxon>Digenea</taxon>
        <taxon>Plagiorchiida</taxon>
        <taxon>Echinostomata</taxon>
        <taxon>Echinostomatoidea</taxon>
        <taxon>Fasciolidae</taxon>
        <taxon>Fasciolopsis</taxon>
    </lineage>
</organism>
<comment type="subcellular location">
    <subcellularLocation>
        <location evidence="1">Nucleus</location>
    </subcellularLocation>
</comment>
<keyword evidence="3" id="KW-0238">DNA-binding</keyword>
<dbReference type="GO" id="GO:0006325">
    <property type="term" value="P:chromatin organization"/>
    <property type="evidence" value="ECO:0007669"/>
    <property type="project" value="UniProtKB-KW"/>
</dbReference>
<dbReference type="GO" id="GO:0003677">
    <property type="term" value="F:DNA binding"/>
    <property type="evidence" value="ECO:0007669"/>
    <property type="project" value="UniProtKB-KW"/>
</dbReference>
<dbReference type="InterPro" id="IPR003034">
    <property type="entry name" value="SAP_dom"/>
</dbReference>
<dbReference type="Pfam" id="PF02037">
    <property type="entry name" value="SAP"/>
    <property type="match status" value="1"/>
</dbReference>
<dbReference type="SMART" id="SM00513">
    <property type="entry name" value="SAP"/>
    <property type="match status" value="1"/>
</dbReference>
<feature type="compositionally biased region" description="Basic and acidic residues" evidence="5">
    <location>
        <begin position="1"/>
        <end position="10"/>
    </location>
</feature>
<keyword evidence="2" id="KW-0156">Chromatin regulator</keyword>
<feature type="compositionally biased region" description="Basic residues" evidence="5">
    <location>
        <begin position="187"/>
        <end position="198"/>
    </location>
</feature>
<comment type="caution">
    <text evidence="9">The sequence shown here is derived from an EMBL/GenBank/DDBJ whole genome shotgun (WGS) entry which is preliminary data.</text>
</comment>
<feature type="region of interest" description="Disordered" evidence="5">
    <location>
        <begin position="1"/>
        <end position="46"/>
    </location>
</feature>
<dbReference type="PROSITE" id="PS51998">
    <property type="entry name" value="DEK_C"/>
    <property type="match status" value="1"/>
</dbReference>
<evidence type="ECO:0000259" key="7">
    <source>
        <dbReference type="PROSITE" id="PS50800"/>
    </source>
</evidence>
<dbReference type="AlphaFoldDB" id="A0A8E0RT75"/>
<evidence type="ECO:0000256" key="5">
    <source>
        <dbReference type="SAM" id="MobiDB-lite"/>
    </source>
</evidence>
<name>A0A8E0RT75_9TREM</name>
<feature type="compositionally biased region" description="Basic residues" evidence="5">
    <location>
        <begin position="268"/>
        <end position="281"/>
    </location>
</feature>
<reference evidence="9" key="1">
    <citation type="submission" date="2019-05" db="EMBL/GenBank/DDBJ databases">
        <title>Annotation for the trematode Fasciolopsis buski.</title>
        <authorList>
            <person name="Choi Y.-J."/>
        </authorList>
    </citation>
    <scope>NUCLEOTIDE SEQUENCE</scope>
    <source>
        <strain evidence="9">HT</strain>
        <tissue evidence="9">Whole worm</tissue>
    </source>
</reference>
<sequence length="928" mass="103189">NETASDHEESVSEAESNPHTEIPPPRVAGGRDVTRSEKRERKKVQRLSETWSQAHVEQIEQKAKVAKELFSVLETGSGTPLGDIPIIEAAFRKSKPVDLKGLHNIIYGRPGVATEIRSNLRKFRGFGFKHGSEACDEKVIQMQNRSTSELRDALRILSLEVSGPRDQLILRLLEFLLLPSAQMVKYKGKLPPKSHRGRPKADSSGKKKRRSRSSKSGSAKATSSEMCGDGTSRSGVDYGEESASMSDEVESVQTEAESDEDFDEVIHKKTAIKRGRPRGKPSRPTPVAKSKRKRTVISADSENDEGTTQKLKNKSGSSGAPATNAATESDEDMPLSALAPLKPDAAPSDAELKRSIIELLKTVNLEETSLKLVREQIFSRYPGVDLTNKKEFINTTVKEEKPPVHKAVKPISSPDRKQRLPVGYRIVFYVTSAVALFILSSLIYRVLDLYVFPNPRLDVDELEVKKCPGCAGQSICPAFFRGDIRLSSIYRNHLSYHLMHQSASGLEGTMGLYELEKPVYLRRLGSPAAPNVVDEAVCHRGLPQGYEDATPLARDRLRCIPHLAIWRWRFTNVESRSQKSQKVSQESVDIPLARHMVVAPVFQSTQTNGTVQPESGEERLWAESVMPTAFAPATRCVSDRMFALLQARFLERTSFGAETRWTRFDELMFLFNLAIDPQSVISQAFPRSEHWPFPSHLGACGRWTSPMWLRLRILHSMLSLPERLERAPVPSPDSSTYSHRANPSSDLTVGYTIYLAAFDLGTMYLVDPATYDVTVADLRQAIIVDTQTLVDLRFAETNATEFAVPETANKHLRKGLADHRCAGDTISRGDAGGSTPACVRRDHADKLCEHTRSDHNVWVICATLLYGISAETKDKDLSCGDFLLDLPPSILPLLHRCVNQPDGRRAAFSEIRQLVDRLIESTPSPLGL</sequence>
<dbReference type="GO" id="GO:2000779">
    <property type="term" value="P:regulation of double-strand break repair"/>
    <property type="evidence" value="ECO:0007669"/>
    <property type="project" value="TreeGrafter"/>
</dbReference>
<feature type="domain" description="DEK-C" evidence="8">
    <location>
        <begin position="346"/>
        <end position="402"/>
    </location>
</feature>
<feature type="transmembrane region" description="Helical" evidence="6">
    <location>
        <begin position="426"/>
        <end position="447"/>
    </location>
</feature>
<feature type="compositionally biased region" description="Polar residues" evidence="5">
    <location>
        <begin position="306"/>
        <end position="327"/>
    </location>
</feature>
<dbReference type="Gene3D" id="1.10.10.60">
    <property type="entry name" value="Homeodomain-like"/>
    <property type="match status" value="1"/>
</dbReference>
<dbReference type="InterPro" id="IPR014876">
    <property type="entry name" value="DEK_C"/>
</dbReference>
<dbReference type="GO" id="GO:0042393">
    <property type="term" value="F:histone binding"/>
    <property type="evidence" value="ECO:0007669"/>
    <property type="project" value="TreeGrafter"/>
</dbReference>
<proteinExistence type="predicted"/>
<feature type="non-terminal residue" evidence="9">
    <location>
        <position position="1"/>
    </location>
</feature>
<keyword evidence="6" id="KW-0812">Transmembrane</keyword>
<protein>
    <submittedName>
        <fullName evidence="9">UPF0672 protein C3orf58</fullName>
    </submittedName>
</protein>
<dbReference type="GO" id="GO:0005634">
    <property type="term" value="C:nucleus"/>
    <property type="evidence" value="ECO:0007669"/>
    <property type="project" value="UniProtKB-SubCell"/>
</dbReference>
<evidence type="ECO:0000259" key="8">
    <source>
        <dbReference type="PROSITE" id="PS51998"/>
    </source>
</evidence>
<evidence type="ECO:0000256" key="2">
    <source>
        <dbReference type="ARBA" id="ARBA00022853"/>
    </source>
</evidence>
<feature type="domain" description="SAP" evidence="7">
    <location>
        <begin position="142"/>
        <end position="176"/>
    </location>
</feature>
<dbReference type="Pfam" id="PF08766">
    <property type="entry name" value="DEK_C"/>
    <property type="match status" value="1"/>
</dbReference>
<evidence type="ECO:0000256" key="3">
    <source>
        <dbReference type="ARBA" id="ARBA00023125"/>
    </source>
</evidence>
<evidence type="ECO:0000256" key="6">
    <source>
        <dbReference type="SAM" id="Phobius"/>
    </source>
</evidence>
<evidence type="ECO:0000256" key="4">
    <source>
        <dbReference type="ARBA" id="ARBA00023242"/>
    </source>
</evidence>
<dbReference type="OrthoDB" id="10035316at2759"/>
<dbReference type="Proteomes" id="UP000728185">
    <property type="component" value="Unassembled WGS sequence"/>
</dbReference>
<keyword evidence="4" id="KW-0539">Nucleus</keyword>
<dbReference type="PANTHER" id="PTHR13468">
    <property type="entry name" value="DEK PROTEIN"/>
    <property type="match status" value="1"/>
</dbReference>
<dbReference type="PROSITE" id="PS50800">
    <property type="entry name" value="SAP"/>
    <property type="match status" value="1"/>
</dbReference>
<keyword evidence="10" id="KW-1185">Reference proteome</keyword>
<feature type="compositionally biased region" description="Low complexity" evidence="5">
    <location>
        <begin position="214"/>
        <end position="224"/>
    </location>
</feature>
<keyword evidence="6" id="KW-1133">Transmembrane helix</keyword>
<evidence type="ECO:0000256" key="1">
    <source>
        <dbReference type="ARBA" id="ARBA00004123"/>
    </source>
</evidence>
<dbReference type="InterPro" id="IPR044198">
    <property type="entry name" value="DEK"/>
</dbReference>
<dbReference type="SUPFAM" id="SSF109715">
    <property type="entry name" value="DEK C-terminal domain"/>
    <property type="match status" value="1"/>
</dbReference>
<accession>A0A8E0RT75</accession>
<keyword evidence="6" id="KW-0472">Membrane</keyword>
<dbReference type="PANTHER" id="PTHR13468:SF1">
    <property type="entry name" value="PROTEIN DEK"/>
    <property type="match status" value="1"/>
</dbReference>
<feature type="region of interest" description="Disordered" evidence="5">
    <location>
        <begin position="187"/>
        <end position="332"/>
    </location>
</feature>
<evidence type="ECO:0000313" key="10">
    <source>
        <dbReference type="Proteomes" id="UP000728185"/>
    </source>
</evidence>
<dbReference type="EMBL" id="LUCM01005329">
    <property type="protein sequence ID" value="KAA0192960.1"/>
    <property type="molecule type" value="Genomic_DNA"/>
</dbReference>